<dbReference type="InterPro" id="IPR036735">
    <property type="entry name" value="NGN_dom_sf"/>
</dbReference>
<gene>
    <name evidence="8" type="ORF">D9757_012481</name>
</gene>
<evidence type="ECO:0000256" key="6">
    <source>
        <dbReference type="SAM" id="Phobius"/>
    </source>
</evidence>
<keyword evidence="6" id="KW-0472">Membrane</keyword>
<evidence type="ECO:0000256" key="2">
    <source>
        <dbReference type="ARBA" id="ARBA00024691"/>
    </source>
</evidence>
<keyword evidence="1" id="KW-0804">Transcription</keyword>
<dbReference type="Gene3D" id="3.30.70.940">
    <property type="entry name" value="NusG, N-terminal domain"/>
    <property type="match status" value="1"/>
</dbReference>
<feature type="transmembrane region" description="Helical" evidence="6">
    <location>
        <begin position="116"/>
        <end position="135"/>
    </location>
</feature>
<dbReference type="GO" id="GO:0032044">
    <property type="term" value="C:DSIF complex"/>
    <property type="evidence" value="ECO:0007669"/>
    <property type="project" value="TreeGrafter"/>
</dbReference>
<feature type="domain" description="KOW" evidence="7">
    <location>
        <begin position="407"/>
        <end position="434"/>
    </location>
</feature>
<dbReference type="EMBL" id="JAACJN010000247">
    <property type="protein sequence ID" value="KAF5356478.1"/>
    <property type="molecule type" value="Genomic_DNA"/>
</dbReference>
<dbReference type="InterPro" id="IPR005824">
    <property type="entry name" value="KOW"/>
</dbReference>
<keyword evidence="6" id="KW-0812">Transmembrane</keyword>
<evidence type="ECO:0000256" key="3">
    <source>
        <dbReference type="ARBA" id="ARBA00029865"/>
    </source>
</evidence>
<name>A0A8H5G1C1_9AGAR</name>
<feature type="compositionally biased region" description="Low complexity" evidence="5">
    <location>
        <begin position="1210"/>
        <end position="1222"/>
    </location>
</feature>
<dbReference type="PANTHER" id="PTHR11125">
    <property type="entry name" value="SUPPRESSOR OF TY 5"/>
    <property type="match status" value="1"/>
</dbReference>
<comment type="function">
    <text evidence="2">The SPT4-SPT5 complex mediates both activation and inhibition of transcription elongation, and plays a role in pre-mRNA processing. This complex seems to be important for the stability of the RNA polymerase II elongation machinery on the chromatin template but not for the inherent ability of this machinery to translocate down the gene.</text>
</comment>
<keyword evidence="6" id="KW-1133">Transmembrane helix</keyword>
<dbReference type="Pfam" id="PF02992">
    <property type="entry name" value="Transposase_21"/>
    <property type="match status" value="1"/>
</dbReference>
<feature type="region of interest" description="Disordered" evidence="5">
    <location>
        <begin position="1199"/>
        <end position="1222"/>
    </location>
</feature>
<accession>A0A8H5G1C1</accession>
<evidence type="ECO:0000259" key="7">
    <source>
        <dbReference type="SMART" id="SM00739"/>
    </source>
</evidence>
<dbReference type="GO" id="GO:0032784">
    <property type="term" value="P:regulation of DNA-templated transcription elongation"/>
    <property type="evidence" value="ECO:0007669"/>
    <property type="project" value="InterPro"/>
</dbReference>
<dbReference type="GO" id="GO:0003729">
    <property type="term" value="F:mRNA binding"/>
    <property type="evidence" value="ECO:0007669"/>
    <property type="project" value="TreeGrafter"/>
</dbReference>
<evidence type="ECO:0000256" key="5">
    <source>
        <dbReference type="SAM" id="MobiDB-lite"/>
    </source>
</evidence>
<dbReference type="SMART" id="SM00739">
    <property type="entry name" value="KOW"/>
    <property type="match status" value="3"/>
</dbReference>
<feature type="compositionally biased region" description="Basic and acidic residues" evidence="5">
    <location>
        <begin position="278"/>
        <end position="299"/>
    </location>
</feature>
<feature type="domain" description="KOW" evidence="7">
    <location>
        <begin position="603"/>
        <end position="630"/>
    </location>
</feature>
<evidence type="ECO:0000256" key="4">
    <source>
        <dbReference type="ARBA" id="ARBA00031006"/>
    </source>
</evidence>
<dbReference type="InterPro" id="IPR039659">
    <property type="entry name" value="SPT5"/>
</dbReference>
<reference evidence="8 9" key="1">
    <citation type="journal article" date="2020" name="ISME J.">
        <title>Uncovering the hidden diversity of litter-decomposition mechanisms in mushroom-forming fungi.</title>
        <authorList>
            <person name="Floudas D."/>
            <person name="Bentzer J."/>
            <person name="Ahren D."/>
            <person name="Johansson T."/>
            <person name="Persson P."/>
            <person name="Tunlid A."/>
        </authorList>
    </citation>
    <scope>NUCLEOTIDE SEQUENCE [LARGE SCALE GENOMIC DNA]</scope>
    <source>
        <strain evidence="8 9">CBS 406.79</strain>
    </source>
</reference>
<evidence type="ECO:0000313" key="8">
    <source>
        <dbReference type="EMBL" id="KAF5356478.1"/>
    </source>
</evidence>
<dbReference type="Proteomes" id="UP000518752">
    <property type="component" value="Unassembled WGS sequence"/>
</dbReference>
<sequence>MVIGHAVLNTKDDTIILDDVCQGVALMKLAGTERVKTFEVPHRERRSRNVGFQDGTSTIVIGSDHGNIYAFDRRTGEIIDKIYIGVRDWVQSISVWQKVVAAPVGRDTARREGGHWLLLIVLSFVLVFENILVGVGDEALKSCSRAKRLRLDAAGTWILKRKRQIFKDLPFPFQNPSAGRVKTQAFGTRTRYNRYLVNGNKRTHGGGQFIDLEAQIDSSDEDGTDDESEARQGNEKFINRAKDTLEASSSTSNACIPDKSEHLDLLVEQIEARYAQHGADRHHIHADDGDKEGRNEEDRARAPLGQLLLRESDWLLWRVKCTPGKEYFIIYELMMRHETLLNELRSAFFNPRDVGYIYLEANFTKSNISSLREVLCEFSDLRLRSLGIVAEVDLKRCLVFGTDPKQVFAPGQWVSIKRGLYRGDVGLVIADLCEPNSTTGVQVMVVPRLDHIDEVITSAAPSKRKRRHRPSARLFNPTECVQEELVAHERRHVFSYKSWRFEYGLQLKSYNERSLVPAREVPSSVGSLFLEAKRQGADIEMELRPTSSLWRFETGEPVFSILTGQYGSVISAFDPVNSPSPQVLVAFENEGTIMVDVTSLLKDVILGQYVEVVAGVHSGRKGFVVAKTHGLLGICFNTNSLYLTPSLGCPPTCQLREAFNSRFSRDGDSLVRRSSEIAIGAIYGSAGVVKDVEVTSARSLAIMVRLNNGPECTVGYHAVRELLSGKLLLDHQPLKRHQQQFDVEAPWKEIRVTILSGRFAGHFADVKNAWIDFRGTLRLSLWVVAYNCSIEIDYFAVHEQITGTPLHEFRPLEGNQLKEFCISPSIESMRTGSVPWLGLLVDIVKGHYKGQTGIVKDVNRYKVNSAFKSKSKSSGLKLTIERHVYTVDTSTILVELDYDDLRFHNTKHRLCKVLMPSVKQSFYWPDPAYQHKLDTSSRSVIVAEDADEGSKTPLPNYFERETIFCGLWSPNCPTPGRSSPIPSDGFRTPAHSIPTLAPPLPPPPPPSDHWILHPKLVGIPIKVDISSGELETSKKKDSIVVETISGANETKVVCRRSPTKVIEVPYKLIRSFHERPNPAREKALMVVARNHTEHIGKLVRRIHHFYDMEKTEDKHWLVVQMVNRSSLQENSVPEFLDFHPGDLEYVKETPEERKQSTLLLQSIRLEFSHNPVEIRLKPSLTLPLLALDVLRFPKSLTAPSELLGQDNPQSPDTTSMSLSSPLSPLSKITRQMANMRLGSPMPGSFVFDEADEAGYTADTSNTMETLETLLTAAVLTNSPVDESHNDRHKLFSSAAECYEDSGAKLPLLLSLDLSTAVRSIASVVGPSSTRKTPSVPPACQAGGRRFASKSVPSFSPNALLPDPTPRSAGKVEREEAGALDRLLAEHEAHYADVFDGRFTDLSDEIKRQKLDKVTKWLNDGLAAVEMYEDRMRFRMSKTKKTSLKDDTAKEKRDLLRERMRALNAQVCVLYAPLIPQSPIEVDAAFTRLNPLNQVLTLLGIICHLIIGLSIDQSNFIMHSAILCAYLGMSTGDSHISSLDTPFSPSQNALISEMPKNLPDALKRIDVDGHFDFYATCPSCSFSNKALPLKGKKTFYAYPETCKNDVVGENGVFRCSANLLKTRRDGTAQPIKPYLVSSLSEYLARCLADATFVEQSKAATDSAFHAINSGKADSDTRNVFEAKFIKDFRGPDGTLFVDRGDKICLAFAMHVDFFNPNRITQRGASESLGVISCANLALDPSIRYRPEFMYMTVIPGPNEPSYDELDHYIRPVIEQFVLTWRPGLKISRTADSKTGAVVEASVLISLNDLPAARKVAGLQGPNPSFICSVCDIYGKDHIFSTDYDHWTRKDTKELQKWAWAYKNAKTLGERKQIFSTYGVRWSSFWLLEYWDPTTMLVIDAMHCILEGLVHYHCRHVLRLDASAPKLTSDGLKIAFDRSWIPYLSDAAEPSSLLAEKHIPAVAKIQETLCLSLSGQNSLSLDKVWTRLNNCSNKGALGFVVRTLELLPQMVNINETLCSLYVARAKANSKRKDKNQIDFSFPHGQLATTKHHLITLLLNWRLQQPHCSDAYIIPTGTPETLAYVQKVIRETIKPAYINSVPKNFGEPKAGSLKADEWRTLSTLYLPIALVTLWGDNDGIPPPADMSEAGHLLQALNHTMALFQATIIACRYVMTANRARAYQDYIKTWTRGLQELFPHVRGSTPRPNIHAAAHIYDFLMLFGPVVSWWCFPYERLIGVLQKVNTNNHIGAPVKIGLNTFLGEMEATIVKTMARTANIRRWLRHPDCPDAIHLLKALFDKCFVPVNDADTADKFLERKGEHRAYVAYDGGNSTIIYRPSASEAPVAGQIQFIKNIHNCDGQNIGVQLHVRPHNPMPKALHDPFLQFPYFNAKTYSSTLRESEDIIELNDVVAHAARFDYSYGRSVLSNGVGVDKSFDAARRALTVGND</sequence>
<feature type="region of interest" description="Disordered" evidence="5">
    <location>
        <begin position="976"/>
        <end position="1004"/>
    </location>
</feature>
<dbReference type="GO" id="GO:0006368">
    <property type="term" value="P:transcription elongation by RNA polymerase II"/>
    <property type="evidence" value="ECO:0007669"/>
    <property type="project" value="TreeGrafter"/>
</dbReference>
<organism evidence="8 9">
    <name type="scientific">Collybiopsis confluens</name>
    <dbReference type="NCBI Taxonomy" id="2823264"/>
    <lineage>
        <taxon>Eukaryota</taxon>
        <taxon>Fungi</taxon>
        <taxon>Dikarya</taxon>
        <taxon>Basidiomycota</taxon>
        <taxon>Agaricomycotina</taxon>
        <taxon>Agaricomycetes</taxon>
        <taxon>Agaricomycetidae</taxon>
        <taxon>Agaricales</taxon>
        <taxon>Marasmiineae</taxon>
        <taxon>Omphalotaceae</taxon>
        <taxon>Collybiopsis</taxon>
    </lineage>
</organism>
<feature type="domain" description="KOW" evidence="7">
    <location>
        <begin position="834"/>
        <end position="861"/>
    </location>
</feature>
<dbReference type="GO" id="GO:0006357">
    <property type="term" value="P:regulation of transcription by RNA polymerase II"/>
    <property type="evidence" value="ECO:0007669"/>
    <property type="project" value="InterPro"/>
</dbReference>
<dbReference type="InterPro" id="IPR004242">
    <property type="entry name" value="Transposase_21"/>
</dbReference>
<dbReference type="Pfam" id="PF03439">
    <property type="entry name" value="Spt5-NGN"/>
    <property type="match status" value="1"/>
</dbReference>
<feature type="region of interest" description="Disordered" evidence="5">
    <location>
        <begin position="1345"/>
        <end position="1369"/>
    </location>
</feature>
<proteinExistence type="predicted"/>
<evidence type="ECO:0000256" key="1">
    <source>
        <dbReference type="ARBA" id="ARBA00023163"/>
    </source>
</evidence>
<comment type="caution">
    <text evidence="8">The sequence shown here is derived from an EMBL/GenBank/DDBJ whole genome shotgun (WGS) entry which is preliminary data.</text>
</comment>
<evidence type="ECO:0000313" key="9">
    <source>
        <dbReference type="Proteomes" id="UP000518752"/>
    </source>
</evidence>
<dbReference type="InterPro" id="IPR005100">
    <property type="entry name" value="NGN-domain"/>
</dbReference>
<feature type="region of interest" description="Disordered" evidence="5">
    <location>
        <begin position="277"/>
        <end position="299"/>
    </location>
</feature>
<dbReference type="PANTHER" id="PTHR11125:SF7">
    <property type="entry name" value="TRANSCRIPTION ELONGATION FACTOR SPT5"/>
    <property type="match status" value="1"/>
</dbReference>
<dbReference type="OrthoDB" id="3253623at2759"/>
<protein>
    <recommendedName>
        <fullName evidence="3">Chromatin elongation factor SPT5</fullName>
    </recommendedName>
    <alternativeName>
        <fullName evidence="4">Chromatin elongation factor spt5</fullName>
    </alternativeName>
</protein>
<keyword evidence="9" id="KW-1185">Reference proteome</keyword>